<evidence type="ECO:0000259" key="5">
    <source>
        <dbReference type="Pfam" id="PF07638"/>
    </source>
</evidence>
<dbReference type="Gene3D" id="1.10.1740.10">
    <property type="match status" value="1"/>
</dbReference>
<evidence type="ECO:0000313" key="6">
    <source>
        <dbReference type="EMBL" id="AGC72413.1"/>
    </source>
</evidence>
<sequence>MARLRDGSPEALDRLVPLLYDDLRRLARQRLRSEREGHTLDTAALVNEAYLRLVGQRRVSAGDRSEFFAAASRTMRRVLVDYARARRRAKRGGGVELVPLEAVVEFLSERAADETLALDAALARLETAHPRAAQVVELRFFGGLTLDEAAAVLGVSAKTVQRDGEAAMAWLRKEVRIALGPAPTVQVGSETAREVPKTE</sequence>
<dbReference type="AlphaFoldDB" id="L7VZC2"/>
<dbReference type="PANTHER" id="PTHR43133:SF39">
    <property type="entry name" value="SIMILAR TO RNA POLYMERASE SIGMA-E FACTOR"/>
    <property type="match status" value="1"/>
</dbReference>
<dbReference type="Gene3D" id="1.10.10.10">
    <property type="entry name" value="Winged helix-like DNA-binding domain superfamily/Winged helix DNA-binding domain"/>
    <property type="match status" value="1"/>
</dbReference>
<keyword evidence="2" id="KW-0805">Transcription regulation</keyword>
<dbReference type="InterPro" id="IPR013325">
    <property type="entry name" value="RNA_pol_sigma_r2"/>
</dbReference>
<dbReference type="InterPro" id="IPR036388">
    <property type="entry name" value="WH-like_DNA-bd_sf"/>
</dbReference>
<dbReference type="Pfam" id="PF07638">
    <property type="entry name" value="Sigma70_ECF"/>
    <property type="match status" value="1"/>
</dbReference>
<dbReference type="SUPFAM" id="SSF88946">
    <property type="entry name" value="Sigma2 domain of RNA polymerase sigma factors"/>
    <property type="match status" value="1"/>
</dbReference>
<dbReference type="SUPFAM" id="SSF88659">
    <property type="entry name" value="Sigma3 and sigma4 domains of RNA polymerase sigma factors"/>
    <property type="match status" value="1"/>
</dbReference>
<reference evidence="6" key="1">
    <citation type="submission" date="2012-09" db="EMBL/GenBank/DDBJ databases">
        <title>Metagenomic Characterization of a Microbial Community in Wastewater Detects High Levels of Antibiotic Resistance.</title>
        <authorList>
            <person name="Abrams M."/>
            <person name="Caldwell A."/>
            <person name="Vandaei E."/>
            <person name="Lee W."/>
            <person name="Perrott J."/>
            <person name="Khan S.Y."/>
            <person name="Ta J."/>
            <person name="Romero D."/>
            <person name="Nguyen V."/>
            <person name="Pourmand N."/>
            <person name="Ouverney C.C."/>
        </authorList>
    </citation>
    <scope>NUCLEOTIDE SEQUENCE</scope>
</reference>
<dbReference type="NCBIfam" id="TIGR02999">
    <property type="entry name" value="Sig-70_X6"/>
    <property type="match status" value="1"/>
</dbReference>
<comment type="similarity">
    <text evidence="1">Belongs to the sigma-70 factor family. ECF subfamily.</text>
</comment>
<dbReference type="GO" id="GO:0016987">
    <property type="term" value="F:sigma factor activity"/>
    <property type="evidence" value="ECO:0007669"/>
    <property type="project" value="UniProtKB-KW"/>
</dbReference>
<dbReference type="InterPro" id="IPR011517">
    <property type="entry name" value="RNA_pol_sigma70_ECF-like"/>
</dbReference>
<dbReference type="InterPro" id="IPR039425">
    <property type="entry name" value="RNA_pol_sigma-70-like"/>
</dbReference>
<dbReference type="NCBIfam" id="TIGR02937">
    <property type="entry name" value="sigma70-ECF"/>
    <property type="match status" value="1"/>
</dbReference>
<name>L7VZC2_9BACT</name>
<proteinExistence type="inferred from homology"/>
<dbReference type="EMBL" id="JX649901">
    <property type="protein sequence ID" value="AGC72413.1"/>
    <property type="molecule type" value="Genomic_DNA"/>
</dbReference>
<dbReference type="InterPro" id="IPR053812">
    <property type="entry name" value="HTH_Sigma70_ECF-like"/>
</dbReference>
<protein>
    <recommendedName>
        <fullName evidence="5">RNA polymerase sigma-70 ECF-like HTH domain-containing protein</fullName>
    </recommendedName>
</protein>
<evidence type="ECO:0000256" key="2">
    <source>
        <dbReference type="ARBA" id="ARBA00023015"/>
    </source>
</evidence>
<dbReference type="PANTHER" id="PTHR43133">
    <property type="entry name" value="RNA POLYMERASE ECF-TYPE SIGMA FACTO"/>
    <property type="match status" value="1"/>
</dbReference>
<evidence type="ECO:0000256" key="3">
    <source>
        <dbReference type="ARBA" id="ARBA00023082"/>
    </source>
</evidence>
<dbReference type="InterPro" id="IPR014284">
    <property type="entry name" value="RNA_pol_sigma-70_dom"/>
</dbReference>
<feature type="domain" description="RNA polymerase sigma-70 ECF-like HTH" evidence="5">
    <location>
        <begin position="3"/>
        <end position="176"/>
    </location>
</feature>
<organism evidence="6">
    <name type="scientific">uncultured bacterium A1Q1_fos_2037</name>
    <dbReference type="NCBI Taxonomy" id="1256558"/>
    <lineage>
        <taxon>Bacteria</taxon>
        <taxon>environmental samples</taxon>
    </lineage>
</organism>
<evidence type="ECO:0000256" key="1">
    <source>
        <dbReference type="ARBA" id="ARBA00010641"/>
    </source>
</evidence>
<evidence type="ECO:0000256" key="4">
    <source>
        <dbReference type="ARBA" id="ARBA00023163"/>
    </source>
</evidence>
<keyword evidence="3" id="KW-0731">Sigma factor</keyword>
<dbReference type="InterPro" id="IPR013324">
    <property type="entry name" value="RNA_pol_sigma_r3/r4-like"/>
</dbReference>
<accession>L7VZC2</accession>
<dbReference type="GO" id="GO:0006352">
    <property type="term" value="P:DNA-templated transcription initiation"/>
    <property type="evidence" value="ECO:0007669"/>
    <property type="project" value="InterPro"/>
</dbReference>
<keyword evidence="4" id="KW-0804">Transcription</keyword>